<dbReference type="AlphaFoldDB" id="A0A5P8WB07"/>
<organism evidence="1 2">
    <name type="scientific">Nostoc sphaeroides CCNUC1</name>
    <dbReference type="NCBI Taxonomy" id="2653204"/>
    <lineage>
        <taxon>Bacteria</taxon>
        <taxon>Bacillati</taxon>
        <taxon>Cyanobacteriota</taxon>
        <taxon>Cyanophyceae</taxon>
        <taxon>Nostocales</taxon>
        <taxon>Nostocaceae</taxon>
        <taxon>Nostoc</taxon>
    </lineage>
</organism>
<evidence type="ECO:0000313" key="1">
    <source>
        <dbReference type="EMBL" id="QFS49967.1"/>
    </source>
</evidence>
<name>A0A5P8WB07_9NOSO</name>
<dbReference type="Proteomes" id="UP000326678">
    <property type="component" value="Chromosome Gxm2"/>
</dbReference>
<proteinExistence type="predicted"/>
<gene>
    <name evidence="1" type="ORF">GXM_07461</name>
</gene>
<keyword evidence="2" id="KW-1185">Reference proteome</keyword>
<protein>
    <submittedName>
        <fullName evidence="1">Uncharacterized protein</fullName>
    </submittedName>
</protein>
<evidence type="ECO:0000313" key="2">
    <source>
        <dbReference type="Proteomes" id="UP000326678"/>
    </source>
</evidence>
<dbReference type="EMBL" id="CP045227">
    <property type="protein sequence ID" value="QFS49967.1"/>
    <property type="molecule type" value="Genomic_DNA"/>
</dbReference>
<sequence length="46" mass="5404">MSIDIKNNQPQRDCRLHPKMTTTEIRTTKVKVRMALIKAQRLVSPR</sequence>
<dbReference type="KEGG" id="nsh:GXM_07461"/>
<reference evidence="1 2" key="1">
    <citation type="submission" date="2019-10" db="EMBL/GenBank/DDBJ databases">
        <title>Genomic and transcriptomic insights into the perfect genentic adaptation of a filamentous nitrogen-fixing cyanobacterium to rice fields.</title>
        <authorList>
            <person name="Chen Z."/>
        </authorList>
    </citation>
    <scope>NUCLEOTIDE SEQUENCE [LARGE SCALE GENOMIC DNA]</scope>
    <source>
        <strain evidence="1">CCNUC1</strain>
    </source>
</reference>
<accession>A0A5P8WB07</accession>